<feature type="DNA-binding region" description="H-T-H motif" evidence="4">
    <location>
        <begin position="32"/>
        <end position="51"/>
    </location>
</feature>
<evidence type="ECO:0000259" key="5">
    <source>
        <dbReference type="PROSITE" id="PS50977"/>
    </source>
</evidence>
<dbReference type="GO" id="GO:0000976">
    <property type="term" value="F:transcription cis-regulatory region binding"/>
    <property type="evidence" value="ECO:0007669"/>
    <property type="project" value="TreeGrafter"/>
</dbReference>
<dbReference type="Proteomes" id="UP000248544">
    <property type="component" value="Unassembled WGS sequence"/>
</dbReference>
<keyword evidence="2 4" id="KW-0238">DNA-binding</keyword>
<dbReference type="InterPro" id="IPR009057">
    <property type="entry name" value="Homeodomain-like_sf"/>
</dbReference>
<dbReference type="InterPro" id="IPR001647">
    <property type="entry name" value="HTH_TetR"/>
</dbReference>
<evidence type="ECO:0000256" key="3">
    <source>
        <dbReference type="ARBA" id="ARBA00023163"/>
    </source>
</evidence>
<name>A0A2W2GCQ9_9ACTN</name>
<dbReference type="InterPro" id="IPR050109">
    <property type="entry name" value="HTH-type_TetR-like_transc_reg"/>
</dbReference>
<organism evidence="6 7">
    <name type="scientific">Spongiactinospora gelatinilytica</name>
    <dbReference type="NCBI Taxonomy" id="2666298"/>
    <lineage>
        <taxon>Bacteria</taxon>
        <taxon>Bacillati</taxon>
        <taxon>Actinomycetota</taxon>
        <taxon>Actinomycetes</taxon>
        <taxon>Streptosporangiales</taxon>
        <taxon>Streptosporangiaceae</taxon>
        <taxon>Spongiactinospora</taxon>
    </lineage>
</organism>
<keyword evidence="3" id="KW-0804">Transcription</keyword>
<evidence type="ECO:0000256" key="1">
    <source>
        <dbReference type="ARBA" id="ARBA00023015"/>
    </source>
</evidence>
<dbReference type="PANTHER" id="PTHR30055">
    <property type="entry name" value="HTH-TYPE TRANSCRIPTIONAL REGULATOR RUTR"/>
    <property type="match status" value="1"/>
</dbReference>
<evidence type="ECO:0000313" key="6">
    <source>
        <dbReference type="EMBL" id="PZG32037.1"/>
    </source>
</evidence>
<dbReference type="Gene3D" id="1.10.10.60">
    <property type="entry name" value="Homeodomain-like"/>
    <property type="match status" value="1"/>
</dbReference>
<dbReference type="Gene3D" id="1.10.357.10">
    <property type="entry name" value="Tetracycline Repressor, domain 2"/>
    <property type="match status" value="1"/>
</dbReference>
<dbReference type="Pfam" id="PF00440">
    <property type="entry name" value="TetR_N"/>
    <property type="match status" value="1"/>
</dbReference>
<dbReference type="AlphaFoldDB" id="A0A2W2GCQ9"/>
<evidence type="ECO:0000256" key="2">
    <source>
        <dbReference type="ARBA" id="ARBA00023125"/>
    </source>
</evidence>
<gene>
    <name evidence="6" type="ORF">C1I98_29665</name>
</gene>
<evidence type="ECO:0000313" key="7">
    <source>
        <dbReference type="Proteomes" id="UP000248544"/>
    </source>
</evidence>
<keyword evidence="1" id="KW-0805">Transcription regulation</keyword>
<sequence length="219" mass="23891">MGLREFKKEQTRRLLIETAWRMFSDRGFEQVKVAEIARAAMVSEATVFKYFPTKEGLFFSGLEDFGDRLIAAVREREPGESALVACRRFLLGGIGGLLAQIESGDAQALDRLRTVSRVVAESPTLQAREQQVIAGYTEALAGLLAEEVGAGDDDIGPRVAANALIGAHRTLIGEVRRRAASLDDPRMFATDVHRAGTHAFALLEHGLRDYAIKPAAAPQ</sequence>
<dbReference type="RefSeq" id="WP_111170704.1">
    <property type="nucleotide sequence ID" value="NZ_POUA01000315.1"/>
</dbReference>
<dbReference type="EMBL" id="POUA01000315">
    <property type="protein sequence ID" value="PZG32037.1"/>
    <property type="molecule type" value="Genomic_DNA"/>
</dbReference>
<protein>
    <submittedName>
        <fullName evidence="6">TetR family transcriptional regulator</fullName>
    </submittedName>
</protein>
<evidence type="ECO:0000256" key="4">
    <source>
        <dbReference type="PROSITE-ProRule" id="PRU00335"/>
    </source>
</evidence>
<dbReference type="PANTHER" id="PTHR30055:SF234">
    <property type="entry name" value="HTH-TYPE TRANSCRIPTIONAL REGULATOR BETI"/>
    <property type="match status" value="1"/>
</dbReference>
<keyword evidence="7" id="KW-1185">Reference proteome</keyword>
<dbReference type="PRINTS" id="PR00455">
    <property type="entry name" value="HTHTETR"/>
</dbReference>
<dbReference type="GO" id="GO:0003700">
    <property type="term" value="F:DNA-binding transcription factor activity"/>
    <property type="evidence" value="ECO:0007669"/>
    <property type="project" value="TreeGrafter"/>
</dbReference>
<dbReference type="InterPro" id="IPR041347">
    <property type="entry name" value="MftR_C"/>
</dbReference>
<proteinExistence type="predicted"/>
<feature type="domain" description="HTH tetR-type" evidence="5">
    <location>
        <begin position="9"/>
        <end position="69"/>
    </location>
</feature>
<dbReference type="Pfam" id="PF17754">
    <property type="entry name" value="TetR_C_14"/>
    <property type="match status" value="1"/>
</dbReference>
<dbReference type="SUPFAM" id="SSF46689">
    <property type="entry name" value="Homeodomain-like"/>
    <property type="match status" value="1"/>
</dbReference>
<accession>A0A2W2GCQ9</accession>
<comment type="caution">
    <text evidence="6">The sequence shown here is derived from an EMBL/GenBank/DDBJ whole genome shotgun (WGS) entry which is preliminary data.</text>
</comment>
<dbReference type="PROSITE" id="PS50977">
    <property type="entry name" value="HTH_TETR_2"/>
    <property type="match status" value="1"/>
</dbReference>
<reference evidence="6 7" key="1">
    <citation type="submission" date="2018-01" db="EMBL/GenBank/DDBJ databases">
        <title>Draft genome sequence of Sphaerisporangium sp. 7K107.</title>
        <authorList>
            <person name="Sahin N."/>
            <person name="Saygin H."/>
            <person name="Ay H."/>
        </authorList>
    </citation>
    <scope>NUCLEOTIDE SEQUENCE [LARGE SCALE GENOMIC DNA]</scope>
    <source>
        <strain evidence="6 7">7K107</strain>
    </source>
</reference>